<gene>
    <name evidence="1" type="ORF">KT99_17241</name>
</gene>
<evidence type="ECO:0000313" key="1">
    <source>
        <dbReference type="EMBL" id="EDQ01262.1"/>
    </source>
</evidence>
<comment type="caution">
    <text evidence="1">The sequence shown here is derived from an EMBL/GenBank/DDBJ whole genome shotgun (WGS) entry which is preliminary data.</text>
</comment>
<dbReference type="EMBL" id="ABIC01000011">
    <property type="protein sequence ID" value="EDQ01262.1"/>
    <property type="molecule type" value="Genomic_DNA"/>
</dbReference>
<name>A9D5T8_9GAMM</name>
<reference evidence="1 2" key="1">
    <citation type="submission" date="2007-10" db="EMBL/GenBank/DDBJ databases">
        <authorList>
            <person name="Yayanos A."/>
            <person name="Ferriera S."/>
            <person name="Johnson J."/>
            <person name="Kravitz S."/>
            <person name="Halpern A."/>
            <person name="Remington K."/>
            <person name="Beeson K."/>
            <person name="Tran B."/>
            <person name="Rogers Y.-H."/>
            <person name="Friedman R."/>
            <person name="Venter J.C."/>
        </authorList>
    </citation>
    <scope>NUCLEOTIDE SEQUENCE [LARGE SCALE GENOMIC DNA]</scope>
    <source>
        <strain evidence="1 2">KT99</strain>
    </source>
</reference>
<proteinExistence type="predicted"/>
<evidence type="ECO:0000313" key="2">
    <source>
        <dbReference type="Proteomes" id="UP000005839"/>
    </source>
</evidence>
<protein>
    <submittedName>
        <fullName evidence="1">Uncharacterized protein</fullName>
    </submittedName>
</protein>
<organism evidence="1 2">
    <name type="scientific">Shewanella benthica KT99</name>
    <dbReference type="NCBI Taxonomy" id="314608"/>
    <lineage>
        <taxon>Bacteria</taxon>
        <taxon>Pseudomonadati</taxon>
        <taxon>Pseudomonadota</taxon>
        <taxon>Gammaproteobacteria</taxon>
        <taxon>Alteromonadales</taxon>
        <taxon>Shewanellaceae</taxon>
        <taxon>Shewanella</taxon>
    </lineage>
</organism>
<accession>A9D5T8</accession>
<sequence>MAVSIGMQASPQIIEPMKSLYSDRSGRTSTRRIRCCNRFYLGTFISTFNFIGELIGPVTACITYYGTDNAEQDLFGHIADPSFFAKATWIF</sequence>
<dbReference type="AlphaFoldDB" id="A9D5T8"/>
<keyword evidence="2" id="KW-1185">Reference proteome</keyword>
<dbReference type="Proteomes" id="UP000005839">
    <property type="component" value="Unassembled WGS sequence"/>
</dbReference>